<name>A0A328VP93_9CHLR</name>
<evidence type="ECO:0000313" key="3">
    <source>
        <dbReference type="Proteomes" id="UP000248706"/>
    </source>
</evidence>
<sequence length="101" mass="11319">MSLEYAMIAIVNQRGQVGPPSFLPVPLSAWISGQGMPGLTSTLVHLLYRVARLFMFHLIYGKAPLEATRLRLTIKPPGRYNRAGRQEQVDRSAFLPRIKEG</sequence>
<keyword evidence="3" id="KW-1185">Reference proteome</keyword>
<proteinExistence type="predicted"/>
<reference evidence="2 3" key="1">
    <citation type="submission" date="2016-08" db="EMBL/GenBank/DDBJ databases">
        <title>Analysis of Carbohydrate Active Enzymes in Thermogemmatispora T81 Reveals Carbohydrate Degradation Ability.</title>
        <authorList>
            <person name="Tomazini A."/>
            <person name="Lal S."/>
            <person name="Stott M."/>
            <person name="Henrissat B."/>
            <person name="Polikarpov I."/>
            <person name="Sparling R."/>
            <person name="Levin D.B."/>
        </authorList>
    </citation>
    <scope>NUCLEOTIDE SEQUENCE [LARGE SCALE GENOMIC DNA]</scope>
    <source>
        <strain evidence="2 3">T81</strain>
    </source>
</reference>
<comment type="caution">
    <text evidence="2">The sequence shown here is derived from an EMBL/GenBank/DDBJ whole genome shotgun (WGS) entry which is preliminary data.</text>
</comment>
<evidence type="ECO:0000313" key="2">
    <source>
        <dbReference type="EMBL" id="RAQ96964.1"/>
    </source>
</evidence>
<gene>
    <name evidence="2" type="ORF">A4R35_15610</name>
</gene>
<dbReference type="EMBL" id="MCIF01000002">
    <property type="protein sequence ID" value="RAQ96964.1"/>
    <property type="molecule type" value="Genomic_DNA"/>
</dbReference>
<dbReference type="Proteomes" id="UP000248706">
    <property type="component" value="Unassembled WGS sequence"/>
</dbReference>
<feature type="region of interest" description="Disordered" evidence="1">
    <location>
        <begin position="81"/>
        <end position="101"/>
    </location>
</feature>
<accession>A0A328VP93</accession>
<organism evidence="2 3">
    <name type="scientific">Thermogemmatispora tikiterensis</name>
    <dbReference type="NCBI Taxonomy" id="1825093"/>
    <lineage>
        <taxon>Bacteria</taxon>
        <taxon>Bacillati</taxon>
        <taxon>Chloroflexota</taxon>
        <taxon>Ktedonobacteria</taxon>
        <taxon>Thermogemmatisporales</taxon>
        <taxon>Thermogemmatisporaceae</taxon>
        <taxon>Thermogemmatispora</taxon>
    </lineage>
</organism>
<protein>
    <submittedName>
        <fullName evidence="2">Uncharacterized protein</fullName>
    </submittedName>
</protein>
<evidence type="ECO:0000256" key="1">
    <source>
        <dbReference type="SAM" id="MobiDB-lite"/>
    </source>
</evidence>
<dbReference type="AlphaFoldDB" id="A0A328VP93"/>